<proteinExistence type="predicted"/>
<protein>
    <submittedName>
        <fullName evidence="2">Uncharacterized protein</fullName>
    </submittedName>
</protein>
<evidence type="ECO:0000256" key="1">
    <source>
        <dbReference type="SAM" id="MobiDB-lite"/>
    </source>
</evidence>
<dbReference type="EMBL" id="MKZY01000002">
    <property type="protein sequence ID" value="OOO13647.1"/>
    <property type="molecule type" value="Genomic_DNA"/>
</dbReference>
<dbReference type="OrthoDB" id="4510469at2759"/>
<accession>A0A1S9DX87</accession>
<reference evidence="2 3" key="1">
    <citation type="submission" date="2016-10" db="EMBL/GenBank/DDBJ databases">
        <title>Genome sequencing of Aspergillus oryzae BCC7051.</title>
        <authorList>
            <person name="Thammarongtham C."/>
            <person name="Vorapreeda T."/>
            <person name="Nookaew I."/>
            <person name="Srisuk T."/>
            <person name="Land M."/>
            <person name="Jeennor S."/>
            <person name="Laoteng K."/>
        </authorList>
    </citation>
    <scope>NUCLEOTIDE SEQUENCE [LARGE SCALE GENOMIC DNA]</scope>
    <source>
        <strain evidence="2 3">BCC7051</strain>
    </source>
</reference>
<feature type="region of interest" description="Disordered" evidence="1">
    <location>
        <begin position="1"/>
        <end position="54"/>
    </location>
</feature>
<evidence type="ECO:0000313" key="3">
    <source>
        <dbReference type="Proteomes" id="UP000190312"/>
    </source>
</evidence>
<sequence length="189" mass="21196">MEGTSLPPQPSTPKTLPVETGDIGSISSMTLSEPSSPQITQEGNGPKQRSTTTVNSYELPLQKLTFSETPSDTNMIEGAQLLYGQVASYKPRPREDSAAQATPSRRNAIVRLTPLPLFESPQNEHEEIYNGVAYWYQNFRLQIWSPVASMVGIHWEKAEELGWQMGREEIIQRSNRLMAFRPAFRGKSL</sequence>
<gene>
    <name evidence="2" type="ORF">OAory_01013960</name>
</gene>
<feature type="compositionally biased region" description="Polar residues" evidence="1">
    <location>
        <begin position="25"/>
        <end position="54"/>
    </location>
</feature>
<dbReference type="VEuPathDB" id="FungiDB:AO090166000027"/>
<name>A0A1S9DX87_ASPOZ</name>
<comment type="caution">
    <text evidence="2">The sequence shown here is derived from an EMBL/GenBank/DDBJ whole genome shotgun (WGS) entry which is preliminary data.</text>
</comment>
<evidence type="ECO:0000313" key="2">
    <source>
        <dbReference type="EMBL" id="OOO13647.1"/>
    </source>
</evidence>
<dbReference type="Proteomes" id="UP000190312">
    <property type="component" value="Unassembled WGS sequence"/>
</dbReference>
<organism evidence="2 3">
    <name type="scientific">Aspergillus oryzae</name>
    <name type="common">Yellow koji mold</name>
    <dbReference type="NCBI Taxonomy" id="5062"/>
    <lineage>
        <taxon>Eukaryota</taxon>
        <taxon>Fungi</taxon>
        <taxon>Dikarya</taxon>
        <taxon>Ascomycota</taxon>
        <taxon>Pezizomycotina</taxon>
        <taxon>Eurotiomycetes</taxon>
        <taxon>Eurotiomycetidae</taxon>
        <taxon>Eurotiales</taxon>
        <taxon>Aspergillaceae</taxon>
        <taxon>Aspergillus</taxon>
        <taxon>Aspergillus subgen. Circumdati</taxon>
    </lineage>
</organism>
<dbReference type="AlphaFoldDB" id="A0A1S9DX87"/>